<keyword evidence="13" id="KW-1185">Reference proteome</keyword>
<reference evidence="12 13" key="1">
    <citation type="journal article" date="2015" name="Genome Biol. Evol.">
        <title>Phylogenomic analyses indicate that early fungi evolved digesting cell walls of algal ancestors of land plants.</title>
        <authorList>
            <person name="Chang Y."/>
            <person name="Wang S."/>
            <person name="Sekimoto S."/>
            <person name="Aerts A.L."/>
            <person name="Choi C."/>
            <person name="Clum A."/>
            <person name="LaButti K.M."/>
            <person name="Lindquist E.A."/>
            <person name="Yee Ngan C."/>
            <person name="Ohm R.A."/>
            <person name="Salamov A.A."/>
            <person name="Grigoriev I.V."/>
            <person name="Spatafora J.W."/>
            <person name="Berbee M.L."/>
        </authorList>
    </citation>
    <scope>NUCLEOTIDE SEQUENCE [LARGE SCALE GENOMIC DNA]</scope>
    <source>
        <strain evidence="12 13">NRRL 28638</strain>
    </source>
</reference>
<accession>A0A137NZR1</accession>
<comment type="subcellular location">
    <subcellularLocation>
        <location evidence="2 8">Cytoplasm</location>
    </subcellularLocation>
</comment>
<feature type="domain" description="AB hydrolase-1" evidence="11">
    <location>
        <begin position="36"/>
        <end position="298"/>
    </location>
</feature>
<evidence type="ECO:0000256" key="4">
    <source>
        <dbReference type="ARBA" id="ARBA00022438"/>
    </source>
</evidence>
<organism evidence="12 13">
    <name type="scientific">Conidiobolus coronatus (strain ATCC 28846 / CBS 209.66 / NRRL 28638)</name>
    <name type="common">Delacroixia coronata</name>
    <dbReference type="NCBI Taxonomy" id="796925"/>
    <lineage>
        <taxon>Eukaryota</taxon>
        <taxon>Fungi</taxon>
        <taxon>Fungi incertae sedis</taxon>
        <taxon>Zoopagomycota</taxon>
        <taxon>Entomophthoromycotina</taxon>
        <taxon>Entomophthoromycetes</taxon>
        <taxon>Entomophthorales</taxon>
        <taxon>Ancylistaceae</taxon>
        <taxon>Conidiobolus</taxon>
    </lineage>
</organism>
<dbReference type="InterPro" id="IPR002410">
    <property type="entry name" value="Peptidase_S33"/>
</dbReference>
<dbReference type="OMA" id="ELRWFYQ"/>
<evidence type="ECO:0000256" key="9">
    <source>
        <dbReference type="PIRSR" id="PIRSR006431-1"/>
    </source>
</evidence>
<evidence type="ECO:0000256" key="6">
    <source>
        <dbReference type="ARBA" id="ARBA00022670"/>
    </source>
</evidence>
<dbReference type="Pfam" id="PF00561">
    <property type="entry name" value="Abhydrolase_1"/>
    <property type="match status" value="1"/>
</dbReference>
<dbReference type="STRING" id="796925.A0A137NZR1"/>
<name>A0A137NZR1_CONC2</name>
<dbReference type="Gene3D" id="3.40.50.1820">
    <property type="entry name" value="alpha/beta hydrolase"/>
    <property type="match status" value="1"/>
</dbReference>
<evidence type="ECO:0000256" key="3">
    <source>
        <dbReference type="ARBA" id="ARBA00010088"/>
    </source>
</evidence>
<evidence type="ECO:0000259" key="11">
    <source>
        <dbReference type="Pfam" id="PF00561"/>
    </source>
</evidence>
<protein>
    <recommendedName>
        <fullName evidence="8 10">Proline iminopeptidase</fullName>
        <shortName evidence="8">PIP</shortName>
        <ecNumber evidence="8 10">3.4.11.5</ecNumber>
    </recommendedName>
    <alternativeName>
        <fullName evidence="8">Prolyl aminopeptidase</fullName>
    </alternativeName>
</protein>
<dbReference type="InterPro" id="IPR029058">
    <property type="entry name" value="AB_hydrolase_fold"/>
</dbReference>
<sequence length="321" mass="36675">MNNLYPKIEACKRGKLQVSDIHQLYYEESGNKHGLPVLFLHGGPGSGCYLSDHRFFDPKAYRIILLDQRSSGKSKPSASIIQNTTWDLVGDIEKLRKHLGIDKWVVFGGSWGACLALILAETHPTTVLALILRGVFTFREEEIRWLFQYGANFIYPDIWEIFKSPIPTEEHDDFVTAYHKRLSLNDDQKRLELAKAWSTWECAISCFKLNLSFINRFLTEKLCTALFRIECHYMANKGFLKSDAQIIDNASIIADHKIPVSIVQGRYDMVCPVKTAWDLKKKLGNVCDLHIVEGAGHAVESPIADKLVEFTNYYRDLFAKN</sequence>
<keyword evidence="6 8" id="KW-0645">Protease</keyword>
<evidence type="ECO:0000256" key="10">
    <source>
        <dbReference type="RuleBase" id="RU003421"/>
    </source>
</evidence>
<feature type="active site" evidence="9">
    <location>
        <position position="268"/>
    </location>
</feature>
<dbReference type="EC" id="3.4.11.5" evidence="8 10"/>
<gene>
    <name evidence="12" type="ORF">CONCODRAFT_79812</name>
</gene>
<keyword evidence="4 8" id="KW-0031">Aminopeptidase</keyword>
<dbReference type="GO" id="GO:0005737">
    <property type="term" value="C:cytoplasm"/>
    <property type="evidence" value="ECO:0007669"/>
    <property type="project" value="UniProtKB-SubCell"/>
</dbReference>
<dbReference type="EMBL" id="KQ964584">
    <property type="protein sequence ID" value="KXN68295.1"/>
    <property type="molecule type" value="Genomic_DNA"/>
</dbReference>
<evidence type="ECO:0000256" key="5">
    <source>
        <dbReference type="ARBA" id="ARBA00022490"/>
    </source>
</evidence>
<evidence type="ECO:0000313" key="13">
    <source>
        <dbReference type="Proteomes" id="UP000070444"/>
    </source>
</evidence>
<dbReference type="PANTHER" id="PTHR43722">
    <property type="entry name" value="PROLINE IMINOPEPTIDASE"/>
    <property type="match status" value="1"/>
</dbReference>
<dbReference type="InterPro" id="IPR005944">
    <property type="entry name" value="Pro_iminopeptidase"/>
</dbReference>
<keyword evidence="7 8" id="KW-0378">Hydrolase</keyword>
<feature type="active site" description="Proton donor" evidence="9">
    <location>
        <position position="297"/>
    </location>
</feature>
<dbReference type="Proteomes" id="UP000070444">
    <property type="component" value="Unassembled WGS sequence"/>
</dbReference>
<dbReference type="SUPFAM" id="SSF53474">
    <property type="entry name" value="alpha/beta-Hydrolases"/>
    <property type="match status" value="1"/>
</dbReference>
<keyword evidence="5 8" id="KW-0963">Cytoplasm</keyword>
<dbReference type="PIRSF" id="PIRSF006431">
    <property type="entry name" value="Pept_S33"/>
    <property type="match status" value="1"/>
</dbReference>
<evidence type="ECO:0000256" key="8">
    <source>
        <dbReference type="PIRNR" id="PIRNR006431"/>
    </source>
</evidence>
<dbReference type="AlphaFoldDB" id="A0A137NZR1"/>
<dbReference type="InterPro" id="IPR000073">
    <property type="entry name" value="AB_hydrolase_1"/>
</dbReference>
<dbReference type="GO" id="GO:0004177">
    <property type="term" value="F:aminopeptidase activity"/>
    <property type="evidence" value="ECO:0007669"/>
    <property type="project" value="UniProtKB-UniRule"/>
</dbReference>
<comment type="similarity">
    <text evidence="3 8 10">Belongs to the peptidase S33 family.</text>
</comment>
<comment type="catalytic activity">
    <reaction evidence="1 8 10">
        <text>Release of N-terminal proline from a peptide.</text>
        <dbReference type="EC" id="3.4.11.5"/>
    </reaction>
</comment>
<dbReference type="OrthoDB" id="408373at2759"/>
<evidence type="ECO:0000313" key="12">
    <source>
        <dbReference type="EMBL" id="KXN68295.1"/>
    </source>
</evidence>
<evidence type="ECO:0000256" key="1">
    <source>
        <dbReference type="ARBA" id="ARBA00001585"/>
    </source>
</evidence>
<proteinExistence type="inferred from homology"/>
<dbReference type="PANTHER" id="PTHR43722:SF1">
    <property type="entry name" value="PROLINE IMINOPEPTIDASE"/>
    <property type="match status" value="1"/>
</dbReference>
<dbReference type="GO" id="GO:0006508">
    <property type="term" value="P:proteolysis"/>
    <property type="evidence" value="ECO:0007669"/>
    <property type="project" value="UniProtKB-KW"/>
</dbReference>
<dbReference type="NCBIfam" id="TIGR01249">
    <property type="entry name" value="pro_imino_pep_1"/>
    <property type="match status" value="1"/>
</dbReference>
<evidence type="ECO:0000256" key="7">
    <source>
        <dbReference type="ARBA" id="ARBA00022801"/>
    </source>
</evidence>
<dbReference type="PRINTS" id="PR00793">
    <property type="entry name" value="PROAMNOPTASE"/>
</dbReference>
<feature type="active site" description="Nucleophile" evidence="9">
    <location>
        <position position="110"/>
    </location>
</feature>
<evidence type="ECO:0000256" key="2">
    <source>
        <dbReference type="ARBA" id="ARBA00004496"/>
    </source>
</evidence>